<dbReference type="GO" id="GO:0016491">
    <property type="term" value="F:oxidoreductase activity"/>
    <property type="evidence" value="ECO:0007669"/>
    <property type="project" value="UniProtKB-KW"/>
</dbReference>
<dbReference type="Gene3D" id="3.40.50.720">
    <property type="entry name" value="NAD(P)-binding Rossmann-like Domain"/>
    <property type="match status" value="1"/>
</dbReference>
<dbReference type="OrthoDB" id="446809at2759"/>
<evidence type="ECO:0000313" key="6">
    <source>
        <dbReference type="Proteomes" id="UP000076532"/>
    </source>
</evidence>
<dbReference type="InterPro" id="IPR004104">
    <property type="entry name" value="Gfo/Idh/MocA-like_OxRdtase_C"/>
</dbReference>
<keyword evidence="6" id="KW-1185">Reference proteome</keyword>
<dbReference type="SUPFAM" id="SSF51735">
    <property type="entry name" value="NAD(P)-binding Rossmann-fold domains"/>
    <property type="match status" value="1"/>
</dbReference>
<gene>
    <name evidence="5" type="ORF">FIBSPDRAFT_413530</name>
</gene>
<evidence type="ECO:0000259" key="4">
    <source>
        <dbReference type="Pfam" id="PF02894"/>
    </source>
</evidence>
<keyword evidence="2" id="KW-0560">Oxidoreductase</keyword>
<accession>A0A167UVL0</accession>
<proteinExistence type="inferred from homology"/>
<dbReference type="Pfam" id="PF02894">
    <property type="entry name" value="GFO_IDH_MocA_C"/>
    <property type="match status" value="1"/>
</dbReference>
<evidence type="ECO:0000256" key="1">
    <source>
        <dbReference type="ARBA" id="ARBA00010928"/>
    </source>
</evidence>
<dbReference type="EMBL" id="KV417933">
    <property type="protein sequence ID" value="KZP04345.1"/>
    <property type="molecule type" value="Genomic_DNA"/>
</dbReference>
<dbReference type="GO" id="GO:0000166">
    <property type="term" value="F:nucleotide binding"/>
    <property type="evidence" value="ECO:0007669"/>
    <property type="project" value="InterPro"/>
</dbReference>
<evidence type="ECO:0000259" key="3">
    <source>
        <dbReference type="Pfam" id="PF01408"/>
    </source>
</evidence>
<evidence type="ECO:0000313" key="5">
    <source>
        <dbReference type="EMBL" id="KZP04345.1"/>
    </source>
</evidence>
<evidence type="ECO:0000256" key="2">
    <source>
        <dbReference type="ARBA" id="ARBA00023002"/>
    </source>
</evidence>
<dbReference type="AlphaFoldDB" id="A0A167UVL0"/>
<dbReference type="PANTHER" id="PTHR43708:SF5">
    <property type="entry name" value="CONSERVED EXPRESSED OXIDOREDUCTASE (EUROFUNG)-RELATED"/>
    <property type="match status" value="1"/>
</dbReference>
<dbReference type="PANTHER" id="PTHR43708">
    <property type="entry name" value="CONSERVED EXPRESSED OXIDOREDUCTASE (EUROFUNG)"/>
    <property type="match status" value="1"/>
</dbReference>
<comment type="similarity">
    <text evidence="1">Belongs to the Gfo/Idh/MocA family.</text>
</comment>
<dbReference type="InterPro" id="IPR051317">
    <property type="entry name" value="Gfo/Idh/MocA_oxidoreduct"/>
</dbReference>
<feature type="domain" description="Gfo/Idh/MocA-like oxidoreductase N-terminal" evidence="3">
    <location>
        <begin position="7"/>
        <end position="124"/>
    </location>
</feature>
<dbReference type="Pfam" id="PF01408">
    <property type="entry name" value="GFO_IDH_MocA"/>
    <property type="match status" value="1"/>
</dbReference>
<dbReference type="Gene3D" id="3.30.360.10">
    <property type="entry name" value="Dihydrodipicolinate Reductase, domain 2"/>
    <property type="match status" value="1"/>
</dbReference>
<sequence>MAIKPINTCVLGVGLSGLTFHVPFILGLPDLFTLHSVLERNPQSAGGKVQDRFGATPKIHRTLDDVLADPEVELIIIGTPNSTHYSFAKAALEAGKHVLVDKPVTATVAEAEELGALAKSKSLVIYGFQNRRWDADYLALRKLLALPESSPQSIGAVTEFESVFDRFRPALKGTWKDDPLPGAGATYDLGAHLLDQALQLFGRPDKLTALMQNTRGIGHPDVEDTFTVILHYPAGAARPLPLLATLRSHVLSVRSPQPRYIVRGAKGTLTKVGVDVQEDQLRAMAAPQDIFGAAFGREPAAQYGVLETLEGDGVTVKESTWPSEDAGSQVSLFRDLAAAIRLGTTPMVKWEESTAVIEMIELAHLSAKEGRTLEVPKK</sequence>
<dbReference type="STRING" id="436010.A0A167UVL0"/>
<organism evidence="5 6">
    <name type="scientific">Athelia psychrophila</name>
    <dbReference type="NCBI Taxonomy" id="1759441"/>
    <lineage>
        <taxon>Eukaryota</taxon>
        <taxon>Fungi</taxon>
        <taxon>Dikarya</taxon>
        <taxon>Basidiomycota</taxon>
        <taxon>Agaricomycotina</taxon>
        <taxon>Agaricomycetes</taxon>
        <taxon>Agaricomycetidae</taxon>
        <taxon>Atheliales</taxon>
        <taxon>Atheliaceae</taxon>
        <taxon>Athelia</taxon>
    </lineage>
</organism>
<protein>
    <submittedName>
        <fullName evidence="5">NAD(P)-binding protein</fullName>
    </submittedName>
</protein>
<dbReference type="InterPro" id="IPR000683">
    <property type="entry name" value="Gfo/Idh/MocA-like_OxRdtase_N"/>
</dbReference>
<dbReference type="InterPro" id="IPR036291">
    <property type="entry name" value="NAD(P)-bd_dom_sf"/>
</dbReference>
<name>A0A167UVL0_9AGAM</name>
<feature type="domain" description="Gfo/Idh/MocA-like oxidoreductase C-terminal" evidence="4">
    <location>
        <begin position="153"/>
        <end position="375"/>
    </location>
</feature>
<reference evidence="5 6" key="1">
    <citation type="journal article" date="2016" name="Mol. Biol. Evol.">
        <title>Comparative Genomics of Early-Diverging Mushroom-Forming Fungi Provides Insights into the Origins of Lignocellulose Decay Capabilities.</title>
        <authorList>
            <person name="Nagy L.G."/>
            <person name="Riley R."/>
            <person name="Tritt A."/>
            <person name="Adam C."/>
            <person name="Daum C."/>
            <person name="Floudas D."/>
            <person name="Sun H."/>
            <person name="Yadav J.S."/>
            <person name="Pangilinan J."/>
            <person name="Larsson K.H."/>
            <person name="Matsuura K."/>
            <person name="Barry K."/>
            <person name="Labutti K."/>
            <person name="Kuo R."/>
            <person name="Ohm R.A."/>
            <person name="Bhattacharya S.S."/>
            <person name="Shirouzu T."/>
            <person name="Yoshinaga Y."/>
            <person name="Martin F.M."/>
            <person name="Grigoriev I.V."/>
            <person name="Hibbett D.S."/>
        </authorList>
    </citation>
    <scope>NUCLEOTIDE SEQUENCE [LARGE SCALE GENOMIC DNA]</scope>
    <source>
        <strain evidence="5 6">CBS 109695</strain>
    </source>
</reference>
<dbReference type="Proteomes" id="UP000076532">
    <property type="component" value="Unassembled WGS sequence"/>
</dbReference>